<sequence>MFSTLNIAIQANKVISVFVFPQVFLKSLKYSFIQGGLGQGLWLLGKGSGSPPPPYKWLGL</sequence>
<dbReference type="Proteomes" id="UP000093903">
    <property type="component" value="Unassembled WGS sequence"/>
</dbReference>
<protein>
    <submittedName>
        <fullName evidence="1">Uncharacterized protein</fullName>
    </submittedName>
</protein>
<organism evidence="1 2">
    <name type="scientific">Cylindrospermopsis raciborskii CS-505</name>
    <dbReference type="NCBI Taxonomy" id="533240"/>
    <lineage>
        <taxon>Bacteria</taxon>
        <taxon>Bacillati</taxon>
        <taxon>Cyanobacteriota</taxon>
        <taxon>Cyanophyceae</taxon>
        <taxon>Nostocales</taxon>
        <taxon>Aphanizomenonaceae</taxon>
        <taxon>Cylindrospermopsis</taxon>
    </lineage>
</organism>
<name>A0A853MFI4_9CYAN</name>
<gene>
    <name evidence="1" type="ORF">A9P98_14155</name>
</gene>
<accession>A0A853MFI4</accession>
<evidence type="ECO:0000313" key="1">
    <source>
        <dbReference type="EMBL" id="OBU77292.1"/>
    </source>
</evidence>
<evidence type="ECO:0000313" key="2">
    <source>
        <dbReference type="Proteomes" id="UP000093903"/>
    </source>
</evidence>
<proteinExistence type="predicted"/>
<dbReference type="EMBL" id="LYXA01000001">
    <property type="protein sequence ID" value="OBU77292.1"/>
    <property type="molecule type" value="Genomic_DNA"/>
</dbReference>
<comment type="caution">
    <text evidence="1">The sequence shown here is derived from an EMBL/GenBank/DDBJ whole genome shotgun (WGS) entry which is preliminary data.</text>
</comment>
<dbReference type="AlphaFoldDB" id="A0A853MFI4"/>
<reference evidence="1 2" key="1">
    <citation type="submission" date="2016-05" db="EMBL/GenBank/DDBJ databases">
        <title>First complete genome of the cyanobacterium Cylindrospermopsis raciborskii CS505, containing a circular chromosome and a single extrachromosomal element.</title>
        <authorList>
            <person name="Fuentes J."/>
            <person name="Tamames J."/>
            <person name="Allen E."/>
            <person name="Plominski A."/>
            <person name="Vasquez M."/>
        </authorList>
    </citation>
    <scope>NUCLEOTIDE SEQUENCE [LARGE SCALE GENOMIC DNA]</scope>
    <source>
        <strain evidence="1 2">CS505</strain>
    </source>
</reference>